<sequence length="285" mass="30434">MAVSPGDRVGLGWRGALAAGILANLRHIDVLEVIADDHYRASAAELRALRRLAAQVPLSLHSVGMGLASTIPVETPRLERMLRLMRAVGADSWSEHLSFVRAPGVEIGHLAAPPRTPQSVAGSIANIRRACAVIGSAPAMENIATLIAPPASLMDEPQWVEAIVEGAAVPLLLDLHNLYANAVNFGKDPAAQLLRMPLHRVVAVHLSGGHWIDEPGNAQPPRRRLLDDHVHDVPPPVFALLTLLASHAPQPLTVIIERDGKFPPFAHLLDQLAQARAALSLGRAA</sequence>
<gene>
    <name evidence="1" type="ORF">OIK44_22540</name>
</gene>
<dbReference type="RefSeq" id="WP_273674124.1">
    <property type="nucleotide sequence ID" value="NZ_JAQQXR010000012.1"/>
</dbReference>
<name>A0ABT5K7G2_9BURK</name>
<comment type="caution">
    <text evidence="1">The sequence shown here is derived from an EMBL/GenBank/DDBJ whole genome shotgun (WGS) entry which is preliminary data.</text>
</comment>
<dbReference type="PANTHER" id="PTHR42194">
    <property type="entry name" value="UPF0276 PROTEIN HI_1600"/>
    <property type="match status" value="1"/>
</dbReference>
<dbReference type="Pfam" id="PF05114">
    <property type="entry name" value="MbnB_TglH_ChrH"/>
    <property type="match status" value="1"/>
</dbReference>
<evidence type="ECO:0000313" key="1">
    <source>
        <dbReference type="EMBL" id="MDC8760375.1"/>
    </source>
</evidence>
<keyword evidence="2" id="KW-1185">Reference proteome</keyword>
<protein>
    <submittedName>
        <fullName evidence="1">DUF692 family protein</fullName>
    </submittedName>
</protein>
<evidence type="ECO:0000313" key="2">
    <source>
        <dbReference type="Proteomes" id="UP001221208"/>
    </source>
</evidence>
<dbReference type="Gene3D" id="3.20.20.150">
    <property type="entry name" value="Divalent-metal-dependent TIM barrel enzymes"/>
    <property type="match status" value="1"/>
</dbReference>
<dbReference type="InterPro" id="IPR007801">
    <property type="entry name" value="MbnB/TglH/ChrH"/>
</dbReference>
<accession>A0ABT5K7G2</accession>
<dbReference type="Proteomes" id="UP001221208">
    <property type="component" value="Unassembled WGS sequence"/>
</dbReference>
<proteinExistence type="predicted"/>
<organism evidence="1 2">
    <name type="scientific">Janthinobacterium fluminis</name>
    <dbReference type="NCBI Taxonomy" id="2987524"/>
    <lineage>
        <taxon>Bacteria</taxon>
        <taxon>Pseudomonadati</taxon>
        <taxon>Pseudomonadota</taxon>
        <taxon>Betaproteobacteria</taxon>
        <taxon>Burkholderiales</taxon>
        <taxon>Oxalobacteraceae</taxon>
        <taxon>Janthinobacterium</taxon>
    </lineage>
</organism>
<dbReference type="EMBL" id="JAQQXR010000012">
    <property type="protein sequence ID" value="MDC8760375.1"/>
    <property type="molecule type" value="Genomic_DNA"/>
</dbReference>
<dbReference type="NCBIfam" id="NF003818">
    <property type="entry name" value="PRK05409.1"/>
    <property type="match status" value="1"/>
</dbReference>
<dbReference type="InterPro" id="IPR036237">
    <property type="entry name" value="Xyl_isomerase-like_sf"/>
</dbReference>
<reference evidence="1 2" key="1">
    <citation type="submission" date="2022-10" db="EMBL/GenBank/DDBJ databases">
        <title>Janthinobacterium sp. hw3 Genome sequencing.</title>
        <authorList>
            <person name="Park S."/>
        </authorList>
    </citation>
    <scope>NUCLEOTIDE SEQUENCE [LARGE SCALE GENOMIC DNA]</scope>
    <source>
        <strain evidence="2">hw3</strain>
    </source>
</reference>
<dbReference type="SUPFAM" id="SSF51658">
    <property type="entry name" value="Xylose isomerase-like"/>
    <property type="match status" value="1"/>
</dbReference>
<dbReference type="PANTHER" id="PTHR42194:SF1">
    <property type="entry name" value="UPF0276 PROTEIN HI_1600"/>
    <property type="match status" value="1"/>
</dbReference>